<evidence type="ECO:0000313" key="8">
    <source>
        <dbReference type="EMBL" id="CAD9314493.1"/>
    </source>
</evidence>
<feature type="region of interest" description="Disordered" evidence="6">
    <location>
        <begin position="132"/>
        <end position="201"/>
    </location>
</feature>
<dbReference type="PANTHER" id="PTHR10778">
    <property type="entry name" value="SOLUTE CARRIER FAMILY 35 MEMBER B"/>
    <property type="match status" value="1"/>
</dbReference>
<organism evidence="9">
    <name type="scientific">Ditylum brightwellii</name>
    <dbReference type="NCBI Taxonomy" id="49249"/>
    <lineage>
        <taxon>Eukaryota</taxon>
        <taxon>Sar</taxon>
        <taxon>Stramenopiles</taxon>
        <taxon>Ochrophyta</taxon>
        <taxon>Bacillariophyta</taxon>
        <taxon>Mediophyceae</taxon>
        <taxon>Lithodesmiophycidae</taxon>
        <taxon>Lithodesmiales</taxon>
        <taxon>Lithodesmiaceae</taxon>
        <taxon>Ditylum</taxon>
    </lineage>
</organism>
<feature type="compositionally biased region" description="Polar residues" evidence="6">
    <location>
        <begin position="189"/>
        <end position="201"/>
    </location>
</feature>
<evidence type="ECO:0000256" key="3">
    <source>
        <dbReference type="ARBA" id="ARBA00022692"/>
    </source>
</evidence>
<evidence type="ECO:0000256" key="5">
    <source>
        <dbReference type="ARBA" id="ARBA00023136"/>
    </source>
</evidence>
<feature type="transmembrane region" description="Helical" evidence="7">
    <location>
        <begin position="259"/>
        <end position="281"/>
    </location>
</feature>
<dbReference type="InterPro" id="IPR013657">
    <property type="entry name" value="SCL35B1-4/HUT1"/>
</dbReference>
<feature type="transmembrane region" description="Helical" evidence="7">
    <location>
        <begin position="218"/>
        <end position="239"/>
    </location>
</feature>
<name>A0A6S8ZJK7_9STRA</name>
<protein>
    <recommendedName>
        <fullName evidence="10">Sugar phosphate transporter domain-containing protein</fullName>
    </recommendedName>
</protein>
<dbReference type="EMBL" id="HBGN01001375">
    <property type="protein sequence ID" value="CAD9314493.1"/>
    <property type="molecule type" value="Transcribed_RNA"/>
</dbReference>
<evidence type="ECO:0000256" key="4">
    <source>
        <dbReference type="ARBA" id="ARBA00022989"/>
    </source>
</evidence>
<dbReference type="EMBL" id="HBNS01059561">
    <property type="protein sequence ID" value="CAE4665724.1"/>
    <property type="molecule type" value="Transcribed_RNA"/>
</dbReference>
<accession>A0A6S8ZJK7</accession>
<dbReference type="AlphaFoldDB" id="A0A6S8ZJK7"/>
<dbReference type="GO" id="GO:0000139">
    <property type="term" value="C:Golgi membrane"/>
    <property type="evidence" value="ECO:0007669"/>
    <property type="project" value="TreeGrafter"/>
</dbReference>
<feature type="compositionally biased region" description="Low complexity" evidence="6">
    <location>
        <begin position="36"/>
        <end position="48"/>
    </location>
</feature>
<evidence type="ECO:0000256" key="7">
    <source>
        <dbReference type="SAM" id="Phobius"/>
    </source>
</evidence>
<keyword evidence="2" id="KW-0813">Transport</keyword>
<feature type="transmembrane region" description="Helical" evidence="7">
    <location>
        <begin position="414"/>
        <end position="435"/>
    </location>
</feature>
<feature type="transmembrane region" description="Helical" evidence="7">
    <location>
        <begin position="480"/>
        <end position="503"/>
    </location>
</feature>
<keyword evidence="3 7" id="KW-0812">Transmembrane</keyword>
<gene>
    <name evidence="9" type="ORF">DBRI00130_LOCUS42833</name>
    <name evidence="8" type="ORF">DBRI1063_LOCUS899</name>
</gene>
<feature type="transmembrane region" description="Helical" evidence="7">
    <location>
        <begin position="509"/>
        <end position="526"/>
    </location>
</feature>
<comment type="subcellular location">
    <subcellularLocation>
        <location evidence="1">Membrane</location>
        <topology evidence="1">Multi-pass membrane protein</topology>
    </subcellularLocation>
</comment>
<reference evidence="9" key="1">
    <citation type="submission" date="2021-01" db="EMBL/GenBank/DDBJ databases">
        <authorList>
            <person name="Corre E."/>
            <person name="Pelletier E."/>
            <person name="Niang G."/>
            <person name="Scheremetjew M."/>
            <person name="Finn R."/>
            <person name="Kale V."/>
            <person name="Holt S."/>
            <person name="Cochrane G."/>
            <person name="Meng A."/>
            <person name="Brown T."/>
            <person name="Cohen L."/>
        </authorList>
    </citation>
    <scope>NUCLEOTIDE SEQUENCE</scope>
    <source>
        <strain evidence="9">GSO104</strain>
        <strain evidence="8">Pop2</strain>
    </source>
</reference>
<evidence type="ECO:0000313" key="9">
    <source>
        <dbReference type="EMBL" id="CAE4665724.1"/>
    </source>
</evidence>
<feature type="transmembrane region" description="Helical" evidence="7">
    <location>
        <begin position="346"/>
        <end position="363"/>
    </location>
</feature>
<evidence type="ECO:0000256" key="2">
    <source>
        <dbReference type="ARBA" id="ARBA00022448"/>
    </source>
</evidence>
<dbReference type="GO" id="GO:0046964">
    <property type="term" value="F:3'-phosphoadenosine 5'-phosphosulfate transmembrane transporter activity"/>
    <property type="evidence" value="ECO:0007669"/>
    <property type="project" value="TreeGrafter"/>
</dbReference>
<feature type="transmembrane region" description="Helical" evidence="7">
    <location>
        <begin position="80"/>
        <end position="105"/>
    </location>
</feature>
<keyword evidence="5 7" id="KW-0472">Membrane</keyword>
<feature type="transmembrane region" description="Helical" evidence="7">
    <location>
        <begin position="455"/>
        <end position="473"/>
    </location>
</feature>
<dbReference type="GO" id="GO:0005789">
    <property type="term" value="C:endoplasmic reticulum membrane"/>
    <property type="evidence" value="ECO:0007669"/>
    <property type="project" value="TreeGrafter"/>
</dbReference>
<dbReference type="PANTHER" id="PTHR10778:SF13">
    <property type="entry name" value="ADENOSINE 3'-PHOSPHO 5'-PHOSPHOSULFATE TRANSPORTER 1"/>
    <property type="match status" value="1"/>
</dbReference>
<feature type="compositionally biased region" description="Acidic residues" evidence="6">
    <location>
        <begin position="138"/>
        <end position="152"/>
    </location>
</feature>
<sequence length="558" mass="63497">MDFFTLATATSTRNLLRYLEGNDGTAEDDDFTNLYGSSSHTTTTHGDSMNGEESSYAGANMDSTLTGNRPLLSPSAEAELYLLATNFLLYVAMVIITTMIAKIYFPALLERDNSAYQSRSVAYQRVHTSVSDSYYSSDAEDDDDVDEEDDGNFDLNGEENQQKESEGLVMEIERGSIVEKQQKKKKMQRTGSNETGGESPTNLLAFEFDQSTTSRATVLKTLTGCSLMLNLTFVTWGLLQERMLTRRYPRITGEYFTYSYALVFTNRFWTLIMSGLLFFYFKPRWSRSTVIYEYSFPSISNMLSSWCQYEALRYVSFPAVTLFKSFKLAPVMAMGKLLGNKEYPQYDYFVALVIGIGLAMFMSSTEGVNFGYDVYGEEVSATWTGIMLMFLFLFFDSFTSQWQSRMFQRHRDLSMLELMFATSAFSTVLSLITLIHTDELGPALDFVWRHSEIHLHFFMFSVCSTIGQILIFYTIKNFGAVVFTIIMTTRVLLSIALSCMLYGHKVSSTGFLGLMVVLGAVCYRIKKKVEGKHLIKWQGMEDTKAHELVQEWHEHVDT</sequence>
<evidence type="ECO:0000256" key="6">
    <source>
        <dbReference type="SAM" id="MobiDB-lite"/>
    </source>
</evidence>
<feature type="compositionally biased region" description="Basic and acidic residues" evidence="6">
    <location>
        <begin position="160"/>
        <end position="181"/>
    </location>
</feature>
<keyword evidence="4 7" id="KW-1133">Transmembrane helix</keyword>
<proteinExistence type="predicted"/>
<evidence type="ECO:0000256" key="1">
    <source>
        <dbReference type="ARBA" id="ARBA00004141"/>
    </source>
</evidence>
<evidence type="ECO:0008006" key="10">
    <source>
        <dbReference type="Google" id="ProtNLM"/>
    </source>
</evidence>
<feature type="transmembrane region" description="Helical" evidence="7">
    <location>
        <begin position="383"/>
        <end position="402"/>
    </location>
</feature>
<dbReference type="Pfam" id="PF08449">
    <property type="entry name" value="UAA"/>
    <property type="match status" value="1"/>
</dbReference>
<feature type="region of interest" description="Disordered" evidence="6">
    <location>
        <begin position="35"/>
        <end position="62"/>
    </location>
</feature>